<feature type="chain" id="PRO_5045044419" description="Prolamin-like domain-containing protein" evidence="2">
    <location>
        <begin position="32"/>
        <end position="126"/>
    </location>
</feature>
<organism evidence="4 5">
    <name type="scientific">Hibiscus sabdariffa</name>
    <name type="common">roselle</name>
    <dbReference type="NCBI Taxonomy" id="183260"/>
    <lineage>
        <taxon>Eukaryota</taxon>
        <taxon>Viridiplantae</taxon>
        <taxon>Streptophyta</taxon>
        <taxon>Embryophyta</taxon>
        <taxon>Tracheophyta</taxon>
        <taxon>Spermatophyta</taxon>
        <taxon>Magnoliopsida</taxon>
        <taxon>eudicotyledons</taxon>
        <taxon>Gunneridae</taxon>
        <taxon>Pentapetalae</taxon>
        <taxon>rosids</taxon>
        <taxon>malvids</taxon>
        <taxon>Malvales</taxon>
        <taxon>Malvaceae</taxon>
        <taxon>Malvoideae</taxon>
        <taxon>Hibiscus</taxon>
    </lineage>
</organism>
<dbReference type="Proteomes" id="UP001396334">
    <property type="component" value="Unassembled WGS sequence"/>
</dbReference>
<accession>A0ABR2SPY3</accession>
<protein>
    <recommendedName>
        <fullName evidence="3">Prolamin-like domain-containing protein</fullName>
    </recommendedName>
</protein>
<dbReference type="InterPro" id="IPR008502">
    <property type="entry name" value="Prolamin-like"/>
</dbReference>
<dbReference type="Pfam" id="PF05617">
    <property type="entry name" value="Prolamin_like"/>
    <property type="match status" value="1"/>
</dbReference>
<comment type="caution">
    <text evidence="4">The sequence shown here is derived from an EMBL/GenBank/DDBJ whole genome shotgun (WGS) entry which is preliminary data.</text>
</comment>
<evidence type="ECO:0000259" key="3">
    <source>
        <dbReference type="Pfam" id="PF05617"/>
    </source>
</evidence>
<feature type="domain" description="Prolamin-like" evidence="3">
    <location>
        <begin position="47"/>
        <end position="95"/>
    </location>
</feature>
<evidence type="ECO:0000313" key="4">
    <source>
        <dbReference type="EMBL" id="KAK9027331.1"/>
    </source>
</evidence>
<evidence type="ECO:0000256" key="2">
    <source>
        <dbReference type="SAM" id="SignalP"/>
    </source>
</evidence>
<keyword evidence="1 2" id="KW-0732">Signal</keyword>
<keyword evidence="5" id="KW-1185">Reference proteome</keyword>
<evidence type="ECO:0000256" key="1">
    <source>
        <dbReference type="ARBA" id="ARBA00022729"/>
    </source>
</evidence>
<dbReference type="PANTHER" id="PTHR31181:SF67">
    <property type="entry name" value="PROLAMIN-LIKE PROTEIN (DUF1278)"/>
    <property type="match status" value="1"/>
</dbReference>
<dbReference type="PANTHER" id="PTHR31181">
    <property type="entry name" value="EGG CELL-SECRETED PROTEIN 1.4"/>
    <property type="match status" value="1"/>
</dbReference>
<feature type="signal peptide" evidence="2">
    <location>
        <begin position="1"/>
        <end position="31"/>
    </location>
</feature>
<sequence length="126" mass="13057">MEATTAATTTSTSKALMFWLAVTCIVAVASAVVPLGSAEATQDLGGCIMSFVSVEGCVEAIHDAVTHKVYDGLKHECCTAITMLGDNCWPLLFPGRPAVPLFLKAVCKLIGGDAAKVEKVAAAPPY</sequence>
<name>A0ABR2SPY3_9ROSI</name>
<evidence type="ECO:0000313" key="5">
    <source>
        <dbReference type="Proteomes" id="UP001396334"/>
    </source>
</evidence>
<dbReference type="EMBL" id="JBBPBN010000012">
    <property type="protein sequence ID" value="KAK9027331.1"/>
    <property type="molecule type" value="Genomic_DNA"/>
</dbReference>
<proteinExistence type="predicted"/>
<reference evidence="4 5" key="1">
    <citation type="journal article" date="2024" name="G3 (Bethesda)">
        <title>Genome assembly of Hibiscus sabdariffa L. provides insights into metabolisms of medicinal natural products.</title>
        <authorList>
            <person name="Kim T."/>
        </authorList>
    </citation>
    <scope>NUCLEOTIDE SEQUENCE [LARGE SCALE GENOMIC DNA]</scope>
    <source>
        <strain evidence="4">TK-2024</strain>
        <tissue evidence="4">Old leaves</tissue>
    </source>
</reference>
<gene>
    <name evidence="4" type="ORF">V6N11_067169</name>
</gene>